<evidence type="ECO:0000313" key="3">
    <source>
        <dbReference type="Proteomes" id="UP000234331"/>
    </source>
</evidence>
<name>A0A2I2KUE5_9ACTN</name>
<gene>
    <name evidence="2" type="ORF">FRACA_3130004</name>
</gene>
<accession>A0A2I2KUE5</accession>
<dbReference type="AlphaFoldDB" id="A0A2I2KUE5"/>
<dbReference type="Proteomes" id="UP000234331">
    <property type="component" value="Unassembled WGS sequence"/>
</dbReference>
<dbReference type="EMBL" id="FZMO01000239">
    <property type="protein sequence ID" value="SNQ49269.1"/>
    <property type="molecule type" value="Genomic_DNA"/>
</dbReference>
<proteinExistence type="predicted"/>
<keyword evidence="3" id="KW-1185">Reference proteome</keyword>
<organism evidence="2 3">
    <name type="scientific">Frankia canadensis</name>
    <dbReference type="NCBI Taxonomy" id="1836972"/>
    <lineage>
        <taxon>Bacteria</taxon>
        <taxon>Bacillati</taxon>
        <taxon>Actinomycetota</taxon>
        <taxon>Actinomycetes</taxon>
        <taxon>Frankiales</taxon>
        <taxon>Frankiaceae</taxon>
        <taxon>Frankia</taxon>
    </lineage>
</organism>
<evidence type="ECO:0000313" key="2">
    <source>
        <dbReference type="EMBL" id="SNQ49269.1"/>
    </source>
</evidence>
<feature type="region of interest" description="Disordered" evidence="1">
    <location>
        <begin position="55"/>
        <end position="82"/>
    </location>
</feature>
<sequence length="82" mass="9119">MDHNLREGNGGNPFVDEALSHPTFPPVGLVVALRPVRRPHQIPVDERVELAVISSTGPEHARHEPVRVCRAMQPNDDTQQRA</sequence>
<evidence type="ECO:0000256" key="1">
    <source>
        <dbReference type="SAM" id="MobiDB-lite"/>
    </source>
</evidence>
<protein>
    <submittedName>
        <fullName evidence="2">Uncharacterized protein</fullName>
    </submittedName>
</protein>
<reference evidence="2 3" key="1">
    <citation type="submission" date="2017-06" db="EMBL/GenBank/DDBJ databases">
        <authorList>
            <person name="Kim H.J."/>
            <person name="Triplett B.A."/>
        </authorList>
    </citation>
    <scope>NUCLEOTIDE SEQUENCE [LARGE SCALE GENOMIC DNA]</scope>
    <source>
        <strain evidence="2">FRACA_ARgP5</strain>
    </source>
</reference>